<keyword evidence="6" id="KW-0808">Transferase</keyword>
<evidence type="ECO:0000256" key="3">
    <source>
        <dbReference type="ARBA" id="ARBA00022989"/>
    </source>
</evidence>
<accession>A0A1M7AIT3</accession>
<feature type="transmembrane region" description="Helical" evidence="5">
    <location>
        <begin position="133"/>
        <end position="153"/>
    </location>
</feature>
<sequence length="282" mass="27585">MGGVGSGSGVLRACHPEPTVAVTVLVTALAAASGRSVQACVLIGAAVLCGQLSVGWCNDVVDAARDTAAGRADKPLAAGTAAERTVAAAAAAALASCVVLSLAAGRWAGAAHLTGVAAAWAYNLGLKRTAASWVPYALAFGLLPAFVTLGLPGRPWPPAWAMAAGGLLGVGAHFTNVLPDIDADLAAGVRGLPQRLGRRRSRVLAPLPLLAASAVLVLGPPGPVGRAGWAALAVTSGLAAATTAATSRGARTAGRLPFLATLAMAVTAVGLLVLHGGSLVSA</sequence>
<evidence type="ECO:0000256" key="1">
    <source>
        <dbReference type="ARBA" id="ARBA00004141"/>
    </source>
</evidence>
<keyword evidence="3 5" id="KW-1133">Transmembrane helix</keyword>
<dbReference type="GO" id="GO:0016765">
    <property type="term" value="F:transferase activity, transferring alkyl or aryl (other than methyl) groups"/>
    <property type="evidence" value="ECO:0007669"/>
    <property type="project" value="InterPro"/>
</dbReference>
<dbReference type="Gene3D" id="1.10.357.140">
    <property type="entry name" value="UbiA prenyltransferase"/>
    <property type="match status" value="1"/>
</dbReference>
<evidence type="ECO:0000313" key="6">
    <source>
        <dbReference type="EMBL" id="SHL42680.1"/>
    </source>
</evidence>
<protein>
    <submittedName>
        <fullName evidence="6">4-hydroxybenzoate polyprenyltransferase</fullName>
    </submittedName>
</protein>
<dbReference type="STRING" id="310782.SAMN05216499_104112"/>
<dbReference type="EMBL" id="FRBI01000004">
    <property type="protein sequence ID" value="SHL42680.1"/>
    <property type="molecule type" value="Genomic_DNA"/>
</dbReference>
<evidence type="ECO:0000256" key="2">
    <source>
        <dbReference type="ARBA" id="ARBA00022692"/>
    </source>
</evidence>
<dbReference type="Pfam" id="PF01040">
    <property type="entry name" value="UbiA"/>
    <property type="match status" value="1"/>
</dbReference>
<proteinExistence type="predicted"/>
<evidence type="ECO:0000256" key="4">
    <source>
        <dbReference type="ARBA" id="ARBA00023136"/>
    </source>
</evidence>
<dbReference type="Proteomes" id="UP000184111">
    <property type="component" value="Unassembled WGS sequence"/>
</dbReference>
<dbReference type="InterPro" id="IPR044878">
    <property type="entry name" value="UbiA_sf"/>
</dbReference>
<organism evidence="6 7">
    <name type="scientific">Actinacidiphila paucisporea</name>
    <dbReference type="NCBI Taxonomy" id="310782"/>
    <lineage>
        <taxon>Bacteria</taxon>
        <taxon>Bacillati</taxon>
        <taxon>Actinomycetota</taxon>
        <taxon>Actinomycetes</taxon>
        <taxon>Kitasatosporales</taxon>
        <taxon>Streptomycetaceae</taxon>
        <taxon>Actinacidiphila</taxon>
    </lineage>
</organism>
<evidence type="ECO:0000313" key="7">
    <source>
        <dbReference type="Proteomes" id="UP000184111"/>
    </source>
</evidence>
<feature type="transmembrane region" description="Helical" evidence="5">
    <location>
        <begin position="258"/>
        <end position="280"/>
    </location>
</feature>
<reference evidence="6 7" key="1">
    <citation type="submission" date="2016-11" db="EMBL/GenBank/DDBJ databases">
        <authorList>
            <person name="Jaros S."/>
            <person name="Januszkiewicz K."/>
            <person name="Wedrychowicz H."/>
        </authorList>
    </citation>
    <scope>NUCLEOTIDE SEQUENCE [LARGE SCALE GENOMIC DNA]</scope>
    <source>
        <strain evidence="6 7">CGMCC 4.2025</strain>
    </source>
</reference>
<comment type="subcellular location">
    <subcellularLocation>
        <location evidence="1">Membrane</location>
        <topology evidence="1">Multi-pass membrane protein</topology>
    </subcellularLocation>
</comment>
<dbReference type="CDD" id="cd13956">
    <property type="entry name" value="PT_UbiA"/>
    <property type="match status" value="1"/>
</dbReference>
<feature type="transmembrane region" description="Helical" evidence="5">
    <location>
        <begin position="203"/>
        <end position="221"/>
    </location>
</feature>
<dbReference type="InterPro" id="IPR000537">
    <property type="entry name" value="UbiA_prenyltransferase"/>
</dbReference>
<feature type="transmembrane region" description="Helical" evidence="5">
    <location>
        <begin position="227"/>
        <end position="246"/>
    </location>
</feature>
<dbReference type="GO" id="GO:0016020">
    <property type="term" value="C:membrane"/>
    <property type="evidence" value="ECO:0007669"/>
    <property type="project" value="UniProtKB-SubCell"/>
</dbReference>
<dbReference type="AlphaFoldDB" id="A0A1M7AIT3"/>
<name>A0A1M7AIT3_9ACTN</name>
<keyword evidence="2 5" id="KW-0812">Transmembrane</keyword>
<keyword evidence="7" id="KW-1185">Reference proteome</keyword>
<keyword evidence="4 5" id="KW-0472">Membrane</keyword>
<feature type="transmembrane region" description="Helical" evidence="5">
    <location>
        <begin position="86"/>
        <end position="104"/>
    </location>
</feature>
<feature type="transmembrane region" description="Helical" evidence="5">
    <location>
        <begin position="159"/>
        <end position="178"/>
    </location>
</feature>
<gene>
    <name evidence="6" type="ORF">SAMN05216499_104112</name>
</gene>
<evidence type="ECO:0000256" key="5">
    <source>
        <dbReference type="SAM" id="Phobius"/>
    </source>
</evidence>